<dbReference type="InterPro" id="IPR006748">
    <property type="entry name" value="NH2Glyco/OHUrea_AB-resist_kin"/>
</dbReference>
<comment type="caution">
    <text evidence="1">The sequence shown here is derived from an EMBL/GenBank/DDBJ whole genome shotgun (WGS) entry which is preliminary data.</text>
</comment>
<dbReference type="InterPro" id="IPR011009">
    <property type="entry name" value="Kinase-like_dom_sf"/>
</dbReference>
<accession>A0A495WAH6</accession>
<dbReference type="EMBL" id="RBXO01000001">
    <property type="protein sequence ID" value="RKT57775.1"/>
    <property type="molecule type" value="Genomic_DNA"/>
</dbReference>
<organism evidence="1 2">
    <name type="scientific">Saccharothrix australiensis</name>
    <dbReference type="NCBI Taxonomy" id="2072"/>
    <lineage>
        <taxon>Bacteria</taxon>
        <taxon>Bacillati</taxon>
        <taxon>Actinomycetota</taxon>
        <taxon>Actinomycetes</taxon>
        <taxon>Pseudonocardiales</taxon>
        <taxon>Pseudonocardiaceae</taxon>
        <taxon>Saccharothrix</taxon>
    </lineage>
</organism>
<name>A0A495WAH6_9PSEU</name>
<protein>
    <submittedName>
        <fullName evidence="1">Streptomycin 6-kinase</fullName>
    </submittedName>
</protein>
<dbReference type="GO" id="GO:0016301">
    <property type="term" value="F:kinase activity"/>
    <property type="evidence" value="ECO:0007669"/>
    <property type="project" value="UniProtKB-KW"/>
</dbReference>
<sequence>MVIKIPERFVRETVFRYGPRGSRWVDGLPDVVDRLTGRWGLRLEGRVLHGNCAVVLPASTAAGERCVLKVSWPDDKTKYEASALAAWGGKGVVLLLDRDDEACALLLERLDEDRSLLDAPVDTAVEVGARLLGELAIPAPDGLPTLADQQRGWREQVVADWARTAAPVPRRVLDAALEASVALSASSASILVDQDLHYANVLAGARESWLVIDPKVVVGDPEFGASPLLWNRFEAIDGPAAFDARLRAVVDHAGLDPDLTRAWTLVRAVDYCVWSAVSGAGPDVEVGRLMCQWLMR</sequence>
<proteinExistence type="predicted"/>
<dbReference type="Pfam" id="PF04655">
    <property type="entry name" value="APH_6_hur"/>
    <property type="match status" value="1"/>
</dbReference>
<dbReference type="GO" id="GO:0019748">
    <property type="term" value="P:secondary metabolic process"/>
    <property type="evidence" value="ECO:0007669"/>
    <property type="project" value="InterPro"/>
</dbReference>
<keyword evidence="1" id="KW-0418">Kinase</keyword>
<gene>
    <name evidence="1" type="ORF">C8E97_6500</name>
</gene>
<dbReference type="AlphaFoldDB" id="A0A495WAH6"/>
<dbReference type="GO" id="GO:0016773">
    <property type="term" value="F:phosphotransferase activity, alcohol group as acceptor"/>
    <property type="evidence" value="ECO:0007669"/>
    <property type="project" value="InterPro"/>
</dbReference>
<keyword evidence="2" id="KW-1185">Reference proteome</keyword>
<dbReference type="Proteomes" id="UP000282084">
    <property type="component" value="Unassembled WGS sequence"/>
</dbReference>
<reference evidence="1 2" key="1">
    <citation type="submission" date="2018-10" db="EMBL/GenBank/DDBJ databases">
        <title>Sequencing the genomes of 1000 actinobacteria strains.</title>
        <authorList>
            <person name="Klenk H.-P."/>
        </authorList>
    </citation>
    <scope>NUCLEOTIDE SEQUENCE [LARGE SCALE GENOMIC DNA]</scope>
    <source>
        <strain evidence="1 2">DSM 43800</strain>
    </source>
</reference>
<dbReference type="OrthoDB" id="3638028at2"/>
<dbReference type="SUPFAM" id="SSF56112">
    <property type="entry name" value="Protein kinase-like (PK-like)"/>
    <property type="match status" value="1"/>
</dbReference>
<evidence type="ECO:0000313" key="1">
    <source>
        <dbReference type="EMBL" id="RKT57775.1"/>
    </source>
</evidence>
<evidence type="ECO:0000313" key="2">
    <source>
        <dbReference type="Proteomes" id="UP000282084"/>
    </source>
</evidence>
<keyword evidence="1" id="KW-0808">Transferase</keyword>